<gene>
    <name evidence="6" type="ORF">EV655_1183</name>
</gene>
<evidence type="ECO:0000256" key="3">
    <source>
        <dbReference type="ARBA" id="ARBA00022777"/>
    </source>
</evidence>
<dbReference type="Proteomes" id="UP000295142">
    <property type="component" value="Unassembled WGS sequence"/>
</dbReference>
<keyword evidence="2" id="KW-0808">Transferase</keyword>
<dbReference type="Gene3D" id="1.10.1070.20">
    <property type="match status" value="1"/>
</dbReference>
<evidence type="ECO:0000259" key="4">
    <source>
        <dbReference type="Pfam" id="PF07804"/>
    </source>
</evidence>
<evidence type="ECO:0000256" key="2">
    <source>
        <dbReference type="ARBA" id="ARBA00022679"/>
    </source>
</evidence>
<feature type="domain" description="HipA-like C-terminal" evidence="4">
    <location>
        <begin position="173"/>
        <end position="383"/>
    </location>
</feature>
<evidence type="ECO:0000313" key="7">
    <source>
        <dbReference type="Proteomes" id="UP000295142"/>
    </source>
</evidence>
<dbReference type="InterPro" id="IPR017508">
    <property type="entry name" value="HipA_N1"/>
</dbReference>
<dbReference type="InterPro" id="IPR012893">
    <property type="entry name" value="HipA-like_C"/>
</dbReference>
<proteinExistence type="inferred from homology"/>
<evidence type="ECO:0000259" key="5">
    <source>
        <dbReference type="Pfam" id="PF13657"/>
    </source>
</evidence>
<feature type="domain" description="HipA N-terminal subdomain 1" evidence="5">
    <location>
        <begin position="20"/>
        <end position="108"/>
    </location>
</feature>
<dbReference type="Pfam" id="PF13657">
    <property type="entry name" value="Couple_hipA"/>
    <property type="match status" value="1"/>
</dbReference>
<dbReference type="PANTHER" id="PTHR37419">
    <property type="entry name" value="SERINE/THREONINE-PROTEIN KINASE TOXIN HIPA"/>
    <property type="match status" value="1"/>
</dbReference>
<evidence type="ECO:0000256" key="1">
    <source>
        <dbReference type="ARBA" id="ARBA00010164"/>
    </source>
</evidence>
<organism evidence="6 7">
    <name type="scientific">Rhodovulum euryhalinum</name>
    <dbReference type="NCBI Taxonomy" id="35805"/>
    <lineage>
        <taxon>Bacteria</taxon>
        <taxon>Pseudomonadati</taxon>
        <taxon>Pseudomonadota</taxon>
        <taxon>Alphaproteobacteria</taxon>
        <taxon>Rhodobacterales</taxon>
        <taxon>Paracoccaceae</taxon>
        <taxon>Rhodovulum</taxon>
    </lineage>
</organism>
<evidence type="ECO:0000313" key="6">
    <source>
        <dbReference type="EMBL" id="TCO69089.1"/>
    </source>
</evidence>
<dbReference type="GO" id="GO:0004674">
    <property type="term" value="F:protein serine/threonine kinase activity"/>
    <property type="evidence" value="ECO:0007669"/>
    <property type="project" value="TreeGrafter"/>
</dbReference>
<dbReference type="RefSeq" id="WP_132546508.1">
    <property type="nucleotide sequence ID" value="NZ_SLWW01000018.1"/>
</dbReference>
<accession>A0A4R2KFG1</accession>
<keyword evidence="7" id="KW-1185">Reference proteome</keyword>
<dbReference type="Pfam" id="PF07804">
    <property type="entry name" value="HipA_C"/>
    <property type="match status" value="1"/>
</dbReference>
<dbReference type="OrthoDB" id="9805913at2"/>
<sequence>MASPSHKKTANVCIGDTLLPVGQMHFTHEKGRQYSEFRYLESWVEDARGFSLSPTLRLGLAPFYASMGAGGDPRDSLPAVFQDATPDAWGRLLMERIHGAGLSEFDMLTLADDATRQGALRFTDGAGAVITGNHTPVPHLIQLDELRAMAARIEQRREMSNEDLRRLAGAGGSIGGARPKASVQDAEALWIAKFSSIGDQSPVERIEVATLHLARQCGLRTPDARLMLEATDHPVALIRRFDRRRSARIPYFSARTALGRSGAEQGSYTEIAEVIREISKTPREDLHELWARMLFTVLVTNTDDHLKNHGFLYAGDNLWRLSPLFDVNPQPERHRYLKTAIMEGEPFEASLDLALEAAEFFDLSREDAVTRASAMATTIAANWKSLMRQSGLSGAEIKTLEPAFDHEDADKARAGRAGLRRV</sequence>
<dbReference type="AlphaFoldDB" id="A0A4R2KFG1"/>
<dbReference type="EMBL" id="SLWW01000018">
    <property type="protein sequence ID" value="TCO69089.1"/>
    <property type="molecule type" value="Genomic_DNA"/>
</dbReference>
<comment type="similarity">
    <text evidence="1">Belongs to the HipA Ser/Thr kinase family.</text>
</comment>
<comment type="caution">
    <text evidence="6">The sequence shown here is derived from an EMBL/GenBank/DDBJ whole genome shotgun (WGS) entry which is preliminary data.</text>
</comment>
<dbReference type="PANTHER" id="PTHR37419:SF8">
    <property type="entry name" value="TOXIN YJJJ"/>
    <property type="match status" value="1"/>
</dbReference>
<dbReference type="InterPro" id="IPR052028">
    <property type="entry name" value="HipA_Ser/Thr_kinase"/>
</dbReference>
<name>A0A4R2KFG1_9RHOB</name>
<keyword evidence="3 6" id="KW-0418">Kinase</keyword>
<protein>
    <submittedName>
        <fullName evidence="6">Serine/threonine-protein kinase HipA</fullName>
    </submittedName>
</protein>
<reference evidence="6 7" key="1">
    <citation type="submission" date="2019-03" db="EMBL/GenBank/DDBJ databases">
        <title>Genomic Encyclopedia of Type Strains, Phase IV (KMG-IV): sequencing the most valuable type-strain genomes for metagenomic binning, comparative biology and taxonomic classification.</title>
        <authorList>
            <person name="Goeker M."/>
        </authorList>
    </citation>
    <scope>NUCLEOTIDE SEQUENCE [LARGE SCALE GENOMIC DNA]</scope>
    <source>
        <strain evidence="6 7">DSM 4868</strain>
    </source>
</reference>
<dbReference type="GO" id="GO:0005829">
    <property type="term" value="C:cytosol"/>
    <property type="evidence" value="ECO:0007669"/>
    <property type="project" value="TreeGrafter"/>
</dbReference>